<dbReference type="InterPro" id="IPR052523">
    <property type="entry name" value="Trichothecene_AcTrans"/>
</dbReference>
<dbReference type="Gene3D" id="3.40.630.30">
    <property type="match status" value="1"/>
</dbReference>
<comment type="caution">
    <text evidence="1">The sequence shown here is derived from an EMBL/GenBank/DDBJ whole genome shotgun (WGS) entry which is preliminary data.</text>
</comment>
<evidence type="ECO:0000313" key="1">
    <source>
        <dbReference type="EMBL" id="KAG9252385.1"/>
    </source>
</evidence>
<reference evidence="1" key="1">
    <citation type="journal article" date="2021" name="IMA Fungus">
        <title>Genomic characterization of three marine fungi, including Emericellopsis atlantica sp. nov. with signatures of a generalist lifestyle and marine biomass degradation.</title>
        <authorList>
            <person name="Hagestad O.C."/>
            <person name="Hou L."/>
            <person name="Andersen J.H."/>
            <person name="Hansen E.H."/>
            <person name="Altermark B."/>
            <person name="Li C."/>
            <person name="Kuhnert E."/>
            <person name="Cox R.J."/>
            <person name="Crous P.W."/>
            <person name="Spatafora J.W."/>
            <person name="Lail K."/>
            <person name="Amirebrahimi M."/>
            <person name="Lipzen A."/>
            <person name="Pangilinan J."/>
            <person name="Andreopoulos W."/>
            <person name="Hayes R.D."/>
            <person name="Ng V."/>
            <person name="Grigoriev I.V."/>
            <person name="Jackson S.A."/>
            <person name="Sutton T.D.S."/>
            <person name="Dobson A.D.W."/>
            <person name="Rama T."/>
        </authorList>
    </citation>
    <scope>NUCLEOTIDE SEQUENCE</scope>
    <source>
        <strain evidence="1">TS7</strain>
    </source>
</reference>
<evidence type="ECO:0000313" key="2">
    <source>
        <dbReference type="Proteomes" id="UP000887229"/>
    </source>
</evidence>
<dbReference type="RefSeq" id="XP_046116309.1">
    <property type="nucleotide sequence ID" value="XM_046258260.1"/>
</dbReference>
<dbReference type="SUPFAM" id="SSF55729">
    <property type="entry name" value="Acyl-CoA N-acyltransferases (Nat)"/>
    <property type="match status" value="1"/>
</dbReference>
<protein>
    <submittedName>
        <fullName evidence="1">GNAT family acetyltransferase</fullName>
    </submittedName>
</protein>
<sequence length="228" mass="25410">MQTKIRAATPEDLPAVVKVILAAINKERLWTNFVPSKTGQDESYVKEIEALLKEHLDPSNKDWVIEVIDLAKKSQPSQIVSVAVWDMSAAEDDDRKKRDVKTDITDDRLSAYTAVVSKARNEFFNRYPQHSYLQLLATHPDHQNHGYAKDLVHSHMVKAKQKGGVLTTLGGPFGYIFFSGLGFHDLGPVSLPPGSASDSHIIKAMSLTVPKEERRQSIVDSVLNYISS</sequence>
<dbReference type="GeneID" id="70289163"/>
<dbReference type="AlphaFoldDB" id="A0A9P7ZI00"/>
<gene>
    <name evidence="1" type="ORF">F5Z01DRAFT_224941</name>
</gene>
<dbReference type="Proteomes" id="UP000887229">
    <property type="component" value="Unassembled WGS sequence"/>
</dbReference>
<keyword evidence="2" id="KW-1185">Reference proteome</keyword>
<dbReference type="PANTHER" id="PTHR42791">
    <property type="entry name" value="GNAT FAMILY ACETYLTRANSFERASE"/>
    <property type="match status" value="1"/>
</dbReference>
<accession>A0A9P7ZI00</accession>
<name>A0A9P7ZI00_9HYPO</name>
<dbReference type="PANTHER" id="PTHR42791:SF2">
    <property type="entry name" value="N-ACETYLTRANSFERASE DOMAIN-CONTAINING PROTEIN"/>
    <property type="match status" value="1"/>
</dbReference>
<dbReference type="InterPro" id="IPR016181">
    <property type="entry name" value="Acyl_CoA_acyltransferase"/>
</dbReference>
<dbReference type="EMBL" id="MU251262">
    <property type="protein sequence ID" value="KAG9252385.1"/>
    <property type="molecule type" value="Genomic_DNA"/>
</dbReference>
<dbReference type="CDD" id="cd04301">
    <property type="entry name" value="NAT_SF"/>
    <property type="match status" value="1"/>
</dbReference>
<dbReference type="OrthoDB" id="4738875at2759"/>
<organism evidence="1 2">
    <name type="scientific">Emericellopsis atlantica</name>
    <dbReference type="NCBI Taxonomy" id="2614577"/>
    <lineage>
        <taxon>Eukaryota</taxon>
        <taxon>Fungi</taxon>
        <taxon>Dikarya</taxon>
        <taxon>Ascomycota</taxon>
        <taxon>Pezizomycotina</taxon>
        <taxon>Sordariomycetes</taxon>
        <taxon>Hypocreomycetidae</taxon>
        <taxon>Hypocreales</taxon>
        <taxon>Bionectriaceae</taxon>
        <taxon>Emericellopsis</taxon>
    </lineage>
</organism>
<proteinExistence type="predicted"/>